<gene>
    <name evidence="1" type="ORF">RMR22_19485</name>
</gene>
<proteinExistence type="predicted"/>
<dbReference type="RefSeq" id="WP_320203183.1">
    <property type="nucleotide sequence ID" value="NZ_CP192782.1"/>
</dbReference>
<evidence type="ECO:0008006" key="2">
    <source>
        <dbReference type="Google" id="ProtNLM"/>
    </source>
</evidence>
<dbReference type="AlphaFoldDB" id="A0AAW9FLI4"/>
<comment type="caution">
    <text evidence="1">The sequence shown here is derived from an EMBL/GenBank/DDBJ whole genome shotgun (WGS) entry which is preliminary data.</text>
</comment>
<sequence>MKVMIVCRSGHSPGSNPGAVTSMLRDCIRANTKASTWTLSSFSSGDGVDLYLLIGASAAAAAPLADAIRKCDIGLDVDLWQSLDSCDLVTALFP</sequence>
<organism evidence="1">
    <name type="scientific">Agrobacterium rosae</name>
    <dbReference type="NCBI Taxonomy" id="1972867"/>
    <lineage>
        <taxon>Bacteria</taxon>
        <taxon>Pseudomonadati</taxon>
        <taxon>Pseudomonadota</taxon>
        <taxon>Alphaproteobacteria</taxon>
        <taxon>Hyphomicrobiales</taxon>
        <taxon>Rhizobiaceae</taxon>
        <taxon>Rhizobium/Agrobacterium group</taxon>
        <taxon>Agrobacterium</taxon>
    </lineage>
</organism>
<dbReference type="EMBL" id="JAVRAF010000007">
    <property type="protein sequence ID" value="MDX8304447.1"/>
    <property type="molecule type" value="Genomic_DNA"/>
</dbReference>
<reference evidence="1" key="1">
    <citation type="journal article" date="2023" name="Phytobiomes J">
        <title>Deciphering the key players within the bacterial microbiota associated with aerial crown gall tumors on rhododendron: Insights into the gallobiome.</title>
        <authorList>
            <person name="Kuzmanovic N."/>
            <person name="Nesme J."/>
            <person name="Wolf J."/>
            <person name="Neumann-Schaal M."/>
            <person name="Petersen J."/>
            <person name="Fernandez-Gnecco G."/>
            <person name="Sproeer C."/>
            <person name="Bunk B."/>
            <person name="Overmann J."/>
            <person name="Sorensen S.J."/>
            <person name="Idczak E."/>
            <person name="Smalla K."/>
        </authorList>
    </citation>
    <scope>NUCLEOTIDE SEQUENCE</scope>
    <source>
        <strain evidence="1">Rho-11.1</strain>
    </source>
</reference>
<accession>A0AAW9FLI4</accession>
<protein>
    <recommendedName>
        <fullName evidence="2">GYD domain-containing protein</fullName>
    </recommendedName>
</protein>
<evidence type="ECO:0000313" key="1">
    <source>
        <dbReference type="EMBL" id="MDX8304447.1"/>
    </source>
</evidence>
<name>A0AAW9FLI4_9HYPH</name>